<dbReference type="InterPro" id="IPR010126">
    <property type="entry name" value="Esterase_phb"/>
</dbReference>
<keyword evidence="2" id="KW-0378">Hydrolase</keyword>
<name>A0A6S7ANK5_9BURK</name>
<protein>
    <recommendedName>
        <fullName evidence="5">Esterase PHB depolymerase</fullName>
    </recommendedName>
</protein>
<proteinExistence type="predicted"/>
<evidence type="ECO:0000256" key="1">
    <source>
        <dbReference type="ARBA" id="ARBA00022729"/>
    </source>
</evidence>
<dbReference type="PANTHER" id="PTHR43037:SF1">
    <property type="entry name" value="BLL1128 PROTEIN"/>
    <property type="match status" value="1"/>
</dbReference>
<dbReference type="InterPro" id="IPR050955">
    <property type="entry name" value="Plant_Biomass_Hydrol_Est"/>
</dbReference>
<dbReference type="Proteomes" id="UP000494111">
    <property type="component" value="Unassembled WGS sequence"/>
</dbReference>
<sequence>MARSFTSLFFNAAKKFSKLQRAALRMAAPKAARKRTVSARKAAVARQAAKTAASAASSLGAGRWEASRQFSDALGRRLTFARYTPATATRQGMPLVVMLHGCRQTALAFARGSRMNQWADAGGFMVLYPQQSMTRQVQRCWRWFQPDALHGGADADLIAALIQSEVARHGLDPERVYIAGLSAGASMAALVALRHPALIAAVAMHSGPVVGDAHTAAAGLSTMRRGSVKPLLPLVQSVADPAVFQLGMPAMILQGQMDPAVAPRNAKQLFEQFRALNGLGAEDLPVERVLGLGTEKAYRRVDLVRGRKTVLRLCEITRVEHAWSGGDASVRYHARSGPDASALIWRFFQGQRRVAIAQ</sequence>
<evidence type="ECO:0000256" key="2">
    <source>
        <dbReference type="ARBA" id="ARBA00022801"/>
    </source>
</evidence>
<keyword evidence="1" id="KW-0732">Signal</keyword>
<gene>
    <name evidence="3" type="ORF">LMG3458_05790</name>
</gene>
<dbReference type="GO" id="GO:0016787">
    <property type="term" value="F:hydrolase activity"/>
    <property type="evidence" value="ECO:0007669"/>
    <property type="project" value="UniProtKB-KW"/>
</dbReference>
<dbReference type="AlphaFoldDB" id="A0A6S7ANK5"/>
<dbReference type="InterPro" id="IPR029058">
    <property type="entry name" value="AB_hydrolase_fold"/>
</dbReference>
<evidence type="ECO:0000313" key="3">
    <source>
        <dbReference type="EMBL" id="CAB3741054.1"/>
    </source>
</evidence>
<dbReference type="GO" id="GO:0005576">
    <property type="term" value="C:extracellular region"/>
    <property type="evidence" value="ECO:0007669"/>
    <property type="project" value="InterPro"/>
</dbReference>
<reference evidence="3 4" key="1">
    <citation type="submission" date="2020-04" db="EMBL/GenBank/DDBJ databases">
        <authorList>
            <person name="De Canck E."/>
        </authorList>
    </citation>
    <scope>NUCLEOTIDE SEQUENCE [LARGE SCALE GENOMIC DNA]</scope>
    <source>
        <strain evidence="3 4">LMG 3458</strain>
    </source>
</reference>
<dbReference type="Pfam" id="PF10503">
    <property type="entry name" value="Esterase_PHB"/>
    <property type="match status" value="1"/>
</dbReference>
<dbReference type="SUPFAM" id="SSF53474">
    <property type="entry name" value="alpha/beta-Hydrolases"/>
    <property type="match status" value="1"/>
</dbReference>
<organism evidence="3 4">
    <name type="scientific">Achromobacter deleyi</name>
    <dbReference type="NCBI Taxonomy" id="1353891"/>
    <lineage>
        <taxon>Bacteria</taxon>
        <taxon>Pseudomonadati</taxon>
        <taxon>Pseudomonadota</taxon>
        <taxon>Betaproteobacteria</taxon>
        <taxon>Burkholderiales</taxon>
        <taxon>Alcaligenaceae</taxon>
        <taxon>Achromobacter</taxon>
    </lineage>
</organism>
<dbReference type="Gene3D" id="3.40.50.1820">
    <property type="entry name" value="alpha/beta hydrolase"/>
    <property type="match status" value="1"/>
</dbReference>
<accession>A0A6S7ANK5</accession>
<evidence type="ECO:0008006" key="5">
    <source>
        <dbReference type="Google" id="ProtNLM"/>
    </source>
</evidence>
<dbReference type="EMBL" id="CADIJO010000036">
    <property type="protein sequence ID" value="CAB3741054.1"/>
    <property type="molecule type" value="Genomic_DNA"/>
</dbReference>
<evidence type="ECO:0000313" key="4">
    <source>
        <dbReference type="Proteomes" id="UP000494111"/>
    </source>
</evidence>
<dbReference type="PANTHER" id="PTHR43037">
    <property type="entry name" value="UNNAMED PRODUCT-RELATED"/>
    <property type="match status" value="1"/>
</dbReference>
<dbReference type="NCBIfam" id="TIGR01840">
    <property type="entry name" value="esterase_phb"/>
    <property type="match status" value="1"/>
</dbReference>